<reference evidence="1 2" key="1">
    <citation type="submission" date="2015-12" db="EMBL/GenBank/DDBJ databases">
        <title>The genome of Folsomia candida.</title>
        <authorList>
            <person name="Faddeeva A."/>
            <person name="Derks M.F."/>
            <person name="Anvar Y."/>
            <person name="Smit S."/>
            <person name="Van Straalen N."/>
            <person name="Roelofs D."/>
        </authorList>
    </citation>
    <scope>NUCLEOTIDE SEQUENCE [LARGE SCALE GENOMIC DNA]</scope>
    <source>
        <strain evidence="1 2">VU population</strain>
        <tissue evidence="1">Whole body</tissue>
    </source>
</reference>
<name>A0A226EFH7_FOLCA</name>
<dbReference type="InterPro" id="IPR013780">
    <property type="entry name" value="Glyco_hydro_b"/>
</dbReference>
<proteinExistence type="predicted"/>
<dbReference type="OrthoDB" id="5839090at2759"/>
<comment type="caution">
    <text evidence="1">The sequence shown here is derived from an EMBL/GenBank/DDBJ whole genome shotgun (WGS) entry which is preliminary data.</text>
</comment>
<dbReference type="Gene3D" id="2.60.40.1180">
    <property type="entry name" value="Golgi alpha-mannosidase II"/>
    <property type="match status" value="1"/>
</dbReference>
<keyword evidence="2" id="KW-1185">Reference proteome</keyword>
<dbReference type="AlphaFoldDB" id="A0A226EFH7"/>
<evidence type="ECO:0000313" key="1">
    <source>
        <dbReference type="EMBL" id="OXA55804.1"/>
    </source>
</evidence>
<sequence length="152" mass="16779">MNEIKQNPEGRSITESRNGNYTLIVTLLPNQKSVGTLLADAGMSKSVPLTAEIHFEVTTSFTSDEVSINVTISVVDATICDDENIVDMPSTTIDHIKFIGFPYRFNNYTTTPEDLDPVGGDELDYLRISNIGMNWCEGAVANIYIRASPKQE</sequence>
<organism evidence="1 2">
    <name type="scientific">Folsomia candida</name>
    <name type="common">Springtail</name>
    <dbReference type="NCBI Taxonomy" id="158441"/>
    <lineage>
        <taxon>Eukaryota</taxon>
        <taxon>Metazoa</taxon>
        <taxon>Ecdysozoa</taxon>
        <taxon>Arthropoda</taxon>
        <taxon>Hexapoda</taxon>
        <taxon>Collembola</taxon>
        <taxon>Entomobryomorpha</taxon>
        <taxon>Isotomoidea</taxon>
        <taxon>Isotomidae</taxon>
        <taxon>Proisotominae</taxon>
        <taxon>Folsomia</taxon>
    </lineage>
</organism>
<dbReference type="EMBL" id="LNIX01000004">
    <property type="protein sequence ID" value="OXA55804.1"/>
    <property type="molecule type" value="Genomic_DNA"/>
</dbReference>
<protein>
    <submittedName>
        <fullName evidence="1">Uncharacterized protein</fullName>
    </submittedName>
</protein>
<evidence type="ECO:0000313" key="2">
    <source>
        <dbReference type="Proteomes" id="UP000198287"/>
    </source>
</evidence>
<accession>A0A226EFH7</accession>
<dbReference type="Proteomes" id="UP000198287">
    <property type="component" value="Unassembled WGS sequence"/>
</dbReference>
<gene>
    <name evidence="1" type="ORF">Fcan01_08812</name>
</gene>